<dbReference type="InterPro" id="IPR036388">
    <property type="entry name" value="WH-like_DNA-bd_sf"/>
</dbReference>
<proteinExistence type="inferred from homology"/>
<dbReference type="GO" id="GO:0016987">
    <property type="term" value="F:sigma factor activity"/>
    <property type="evidence" value="ECO:0007669"/>
    <property type="project" value="UniProtKB-KW"/>
</dbReference>
<feature type="compositionally biased region" description="Gly residues" evidence="6">
    <location>
        <begin position="300"/>
        <end position="316"/>
    </location>
</feature>
<evidence type="ECO:0000256" key="2">
    <source>
        <dbReference type="ARBA" id="ARBA00023015"/>
    </source>
</evidence>
<evidence type="ECO:0000259" key="10">
    <source>
        <dbReference type="Pfam" id="PF13490"/>
    </source>
</evidence>
<feature type="region of interest" description="Disordered" evidence="6">
    <location>
        <begin position="356"/>
        <end position="431"/>
    </location>
</feature>
<comment type="similarity">
    <text evidence="1">Belongs to the sigma-70 factor family. ECF subfamily.</text>
</comment>
<feature type="domain" description="RNA polymerase sigma-70 region 2" evidence="8">
    <location>
        <begin position="47"/>
        <end position="108"/>
    </location>
</feature>
<dbReference type="Pfam" id="PF08281">
    <property type="entry name" value="Sigma70_r4_2"/>
    <property type="match status" value="1"/>
</dbReference>
<dbReference type="EMBL" id="JAGDYL010000023">
    <property type="protein sequence ID" value="MBO1806036.1"/>
    <property type="molecule type" value="Genomic_DNA"/>
</dbReference>
<feature type="compositionally biased region" description="Low complexity" evidence="6">
    <location>
        <begin position="385"/>
        <end position="409"/>
    </location>
</feature>
<dbReference type="InterPro" id="IPR013249">
    <property type="entry name" value="RNA_pol_sigma70_r4_t2"/>
</dbReference>
<dbReference type="InterPro" id="IPR013325">
    <property type="entry name" value="RNA_pol_sigma_r2"/>
</dbReference>
<evidence type="ECO:0000259" key="8">
    <source>
        <dbReference type="Pfam" id="PF04542"/>
    </source>
</evidence>
<keyword evidence="5" id="KW-0804">Transcription</keyword>
<dbReference type="Gene3D" id="1.10.1740.10">
    <property type="match status" value="1"/>
</dbReference>
<evidence type="ECO:0000256" key="3">
    <source>
        <dbReference type="ARBA" id="ARBA00023082"/>
    </source>
</evidence>
<sequence>MSDAVLHLPDHAVPASPELSGLDDGVLCDMVRGHSRSESGRAAFGVLYSRYRDQALAQALSMTRNRAVAEDLVQETFTRVLKALANGKGPTDSVLGYVLISLRSEAIRTCHTGGDTVTVAPDVLAELFDEPVPDFSEALSEEDQIGRAYALLPEDARRVLWLLDVEQVPADVAGEHLGMQVNAVRVHAHRARRKLAAAYLQQYVEDTLPGCAEVAGMLAEHVRGELRQRATAKVEQHLTGCVHCTAQVTRLRDLSGVLRAWAAPVLAGAGLASGTALAGGHATPAVAATLTAGHDAAGHGAAGHGAAGHGAAGHGAAGHETAGGVEGVPVGKLAGWVALVVGVALLVGGAFALFPRDATGAPPTPATDAVTQPGTTMPDSETVFPDADVPGTDDPGPGTGTDPQPGDGPALPDGEKTVSPDDTTPGWKLRD</sequence>
<keyword evidence="4" id="KW-0238">DNA-binding</keyword>
<name>A0A939LX37_9MICO</name>
<keyword evidence="2" id="KW-0805">Transcription regulation</keyword>
<keyword evidence="3" id="KW-0731">Sigma factor</keyword>
<comment type="caution">
    <text evidence="11">The sequence shown here is derived from an EMBL/GenBank/DDBJ whole genome shotgun (WGS) entry which is preliminary data.</text>
</comment>
<feature type="compositionally biased region" description="Low complexity" evidence="6">
    <location>
        <begin position="356"/>
        <end position="373"/>
    </location>
</feature>
<dbReference type="Pfam" id="PF04542">
    <property type="entry name" value="Sigma70_r2"/>
    <property type="match status" value="1"/>
</dbReference>
<evidence type="ECO:0000313" key="11">
    <source>
        <dbReference type="EMBL" id="MBO1806036.1"/>
    </source>
</evidence>
<dbReference type="Gene3D" id="1.10.10.1320">
    <property type="entry name" value="Anti-sigma factor, zinc-finger domain"/>
    <property type="match status" value="1"/>
</dbReference>
<dbReference type="InterPro" id="IPR041916">
    <property type="entry name" value="Anti_sigma_zinc_sf"/>
</dbReference>
<dbReference type="PANTHER" id="PTHR43133">
    <property type="entry name" value="RNA POLYMERASE ECF-TYPE SIGMA FACTO"/>
    <property type="match status" value="1"/>
</dbReference>
<keyword evidence="12" id="KW-1185">Reference proteome</keyword>
<dbReference type="AlphaFoldDB" id="A0A939LX37"/>
<keyword evidence="7" id="KW-0812">Transmembrane</keyword>
<dbReference type="Pfam" id="PF13490">
    <property type="entry name" value="zf-HC2"/>
    <property type="match status" value="1"/>
</dbReference>
<keyword evidence="7" id="KW-1133">Transmembrane helix</keyword>
<feature type="region of interest" description="Disordered" evidence="6">
    <location>
        <begin position="297"/>
        <end position="320"/>
    </location>
</feature>
<accession>A0A939LX37</accession>
<reference evidence="11" key="1">
    <citation type="submission" date="2021-03" db="EMBL/GenBank/DDBJ databases">
        <title>Leucobacter chromiisoli sp. nov., isolated from chromium-containing soil of chemical plant.</title>
        <authorList>
            <person name="Xu Z."/>
        </authorList>
    </citation>
    <scope>NUCLEOTIDE SEQUENCE</scope>
    <source>
        <strain evidence="11">A2</strain>
    </source>
</reference>
<evidence type="ECO:0000256" key="6">
    <source>
        <dbReference type="SAM" id="MobiDB-lite"/>
    </source>
</evidence>
<keyword evidence="7" id="KW-0472">Membrane</keyword>
<dbReference type="GO" id="GO:0003677">
    <property type="term" value="F:DNA binding"/>
    <property type="evidence" value="ECO:0007669"/>
    <property type="project" value="UniProtKB-KW"/>
</dbReference>
<dbReference type="SUPFAM" id="SSF88659">
    <property type="entry name" value="Sigma3 and sigma4 domains of RNA polymerase sigma factors"/>
    <property type="match status" value="1"/>
</dbReference>
<dbReference type="RefSeq" id="WP_208046506.1">
    <property type="nucleotide sequence ID" value="NZ_JAGDYL010000023.1"/>
</dbReference>
<dbReference type="InterPro" id="IPR013324">
    <property type="entry name" value="RNA_pol_sigma_r3/r4-like"/>
</dbReference>
<dbReference type="Proteomes" id="UP000664398">
    <property type="component" value="Unassembled WGS sequence"/>
</dbReference>
<dbReference type="Gene3D" id="1.10.10.10">
    <property type="entry name" value="Winged helix-like DNA-binding domain superfamily/Winged helix DNA-binding domain"/>
    <property type="match status" value="1"/>
</dbReference>
<feature type="domain" description="Putative zinc-finger" evidence="10">
    <location>
        <begin position="211"/>
        <end position="244"/>
    </location>
</feature>
<evidence type="ECO:0000256" key="1">
    <source>
        <dbReference type="ARBA" id="ARBA00010641"/>
    </source>
</evidence>
<evidence type="ECO:0000256" key="4">
    <source>
        <dbReference type="ARBA" id="ARBA00023125"/>
    </source>
</evidence>
<feature type="transmembrane region" description="Helical" evidence="7">
    <location>
        <begin position="333"/>
        <end position="354"/>
    </location>
</feature>
<dbReference type="InterPro" id="IPR027383">
    <property type="entry name" value="Znf_put"/>
</dbReference>
<dbReference type="InterPro" id="IPR014284">
    <property type="entry name" value="RNA_pol_sigma-70_dom"/>
</dbReference>
<dbReference type="InterPro" id="IPR007627">
    <property type="entry name" value="RNA_pol_sigma70_r2"/>
</dbReference>
<dbReference type="GO" id="GO:0006352">
    <property type="term" value="P:DNA-templated transcription initiation"/>
    <property type="evidence" value="ECO:0007669"/>
    <property type="project" value="InterPro"/>
</dbReference>
<dbReference type="InterPro" id="IPR039425">
    <property type="entry name" value="RNA_pol_sigma-70-like"/>
</dbReference>
<evidence type="ECO:0000259" key="9">
    <source>
        <dbReference type="Pfam" id="PF08281"/>
    </source>
</evidence>
<gene>
    <name evidence="11" type="ORF">J4H91_12030</name>
</gene>
<evidence type="ECO:0000313" key="12">
    <source>
        <dbReference type="Proteomes" id="UP000664398"/>
    </source>
</evidence>
<dbReference type="PANTHER" id="PTHR43133:SF8">
    <property type="entry name" value="RNA POLYMERASE SIGMA FACTOR HI_1459-RELATED"/>
    <property type="match status" value="1"/>
</dbReference>
<protein>
    <submittedName>
        <fullName evidence="11">Sigma-70 family RNA polymerase sigma factor</fullName>
    </submittedName>
</protein>
<organism evidence="11 12">
    <name type="scientific">Leucobacter ruminantium</name>
    <dbReference type="NCBI Taxonomy" id="1289170"/>
    <lineage>
        <taxon>Bacteria</taxon>
        <taxon>Bacillati</taxon>
        <taxon>Actinomycetota</taxon>
        <taxon>Actinomycetes</taxon>
        <taxon>Micrococcales</taxon>
        <taxon>Microbacteriaceae</taxon>
        <taxon>Leucobacter</taxon>
    </lineage>
</organism>
<dbReference type="NCBIfam" id="TIGR02937">
    <property type="entry name" value="sigma70-ECF"/>
    <property type="match status" value="1"/>
</dbReference>
<feature type="domain" description="RNA polymerase sigma factor 70 region 4 type 2" evidence="9">
    <location>
        <begin position="144"/>
        <end position="195"/>
    </location>
</feature>
<evidence type="ECO:0000256" key="5">
    <source>
        <dbReference type="ARBA" id="ARBA00023163"/>
    </source>
</evidence>
<evidence type="ECO:0000256" key="7">
    <source>
        <dbReference type="SAM" id="Phobius"/>
    </source>
</evidence>
<dbReference type="SUPFAM" id="SSF88946">
    <property type="entry name" value="Sigma2 domain of RNA polymerase sigma factors"/>
    <property type="match status" value="1"/>
</dbReference>